<proteinExistence type="predicted"/>
<sequence length="1078" mass="120123">MSAEGTLDTSIDDVLTLSQELTEGDGLIKGQIRLYDVDSDADTLESDARRFFDRTLLTGGLEDSLKRLRDTLQGEDNNRLHEMYGPYGTGKTHQMVALYHCFKSPDVVNDWSDGRVEGLGDALPDDALPIVLSFQKKQYEYLWEPLFEKLDYEPDEDDYDDEGGYPTIDVIQDAVGDQTVAFFMDELEDFFQSLKGERKGANKGFLQALFETTTQPNTELFAFVSVLREGSDVHDILSREPERVQVNMSNQVEIEDVLRHRLIDSIDDRSAMRSLVDQYIEAYADTDYVDLPDGLREDMYDTYPFHPILIDSLKTRYFAETQSGATRGMLYLFAKVLVDRYQETDLITHGVVDAVDYNDELGRINVEHSRADRCYDDIDERLADADITYGRPILSTVLIYSLTPGLAEGATTSDIVIGTYHAGDRINDIIVDLERLQGEVYHLWRSDDRYVIREDENPRSLVRNAARDVDDEDAMELIGDTVEKTFGAGAHAVGFNVDDELESVPDSQNIKTVVKNGPWDEDSVAEVIMNQPAGRQWRNTLVFVQPKNGKSISTTSQQEKFLGKAKEVIGAEIRAADESLAEEIREEIEKLGDDYEEDLAERLESAYGEIIDGDDLLNEFDYAAEMSLDNFVATEPVLDAGNIAAAVEADPFDLQRHVWDIVRDRLDSRSETTIDEVYEQFLMDPTYPIPGSVDKVKDAVEDGLDDKPVLAHDGSGFKDELRGLSPDTVLVLESEVEKWSTEEVESELRGRFGAGTKEVDLGTFELDLRQRTDIWIHDQDPEDAVKMAAGRLANADHYVLISGSEILDKVRSDATLRDVSDAETIGANDVRTRIEETIASAGEADTSQVLTAIRNDTEVYLPQDDTDSAFRSAVSTLLSDDYRIKTGGDYVSTLGDRKATSVVVAPMVPDDIGDQILEYIGDLDEEATFQVQDIQRECASGQAEAAVKHFLLANLGQEDPHYVVGATGSEDPADWFPGAGFRIPPEEGWTFEYQGDSPSEMRQEWDESHESGSVSYGSLSFNTNGEDAAPGALQGVATFQQAHTDLQLGLGQSHEVVADILENIPESATGIDITIQFE</sequence>
<keyword evidence="2" id="KW-1185">Reference proteome</keyword>
<protein>
    <submittedName>
        <fullName evidence="1">DUF499 domain-containing protein</fullName>
    </submittedName>
</protein>
<dbReference type="Proteomes" id="UP001596432">
    <property type="component" value="Unassembled WGS sequence"/>
</dbReference>
<accession>A0ABD5Y6D3</accession>
<dbReference type="AlphaFoldDB" id="A0ABD5Y6D3"/>
<evidence type="ECO:0000313" key="2">
    <source>
        <dbReference type="Proteomes" id="UP001596432"/>
    </source>
</evidence>
<dbReference type="InterPro" id="IPR027417">
    <property type="entry name" value="P-loop_NTPase"/>
</dbReference>
<dbReference type="SUPFAM" id="SSF52540">
    <property type="entry name" value="P-loop containing nucleoside triphosphate hydrolases"/>
    <property type="match status" value="1"/>
</dbReference>
<gene>
    <name evidence="1" type="ORF">ACFQMA_24240</name>
</gene>
<comment type="caution">
    <text evidence="1">The sequence shown here is derived from an EMBL/GenBank/DDBJ whole genome shotgun (WGS) entry which is preliminary data.</text>
</comment>
<dbReference type="RefSeq" id="WP_382261884.1">
    <property type="nucleotide sequence ID" value="NZ_JBHTAS010000002.1"/>
</dbReference>
<dbReference type="Pfam" id="PF04465">
    <property type="entry name" value="DUF499"/>
    <property type="match status" value="1"/>
</dbReference>
<name>A0ABD5Y6D3_9EURY</name>
<organism evidence="1 2">
    <name type="scientific">Halosimplex aquaticum</name>
    <dbReference type="NCBI Taxonomy" id="3026162"/>
    <lineage>
        <taxon>Archaea</taxon>
        <taxon>Methanobacteriati</taxon>
        <taxon>Methanobacteriota</taxon>
        <taxon>Stenosarchaea group</taxon>
        <taxon>Halobacteria</taxon>
        <taxon>Halobacteriales</taxon>
        <taxon>Haloarculaceae</taxon>
        <taxon>Halosimplex</taxon>
    </lineage>
</organism>
<dbReference type="InterPro" id="IPR007555">
    <property type="entry name" value="DUF499"/>
</dbReference>
<reference evidence="1 2" key="1">
    <citation type="journal article" date="2019" name="Int. J. Syst. Evol. Microbiol.">
        <title>The Global Catalogue of Microorganisms (GCM) 10K type strain sequencing project: providing services to taxonomists for standard genome sequencing and annotation.</title>
        <authorList>
            <consortium name="The Broad Institute Genomics Platform"/>
            <consortium name="The Broad Institute Genome Sequencing Center for Infectious Disease"/>
            <person name="Wu L."/>
            <person name="Ma J."/>
        </authorList>
    </citation>
    <scope>NUCLEOTIDE SEQUENCE [LARGE SCALE GENOMIC DNA]</scope>
    <source>
        <strain evidence="1 2">XZYJT29</strain>
    </source>
</reference>
<evidence type="ECO:0000313" key="1">
    <source>
        <dbReference type="EMBL" id="MFC7142923.1"/>
    </source>
</evidence>
<dbReference type="EMBL" id="JBHTAS010000002">
    <property type="protein sequence ID" value="MFC7142923.1"/>
    <property type="molecule type" value="Genomic_DNA"/>
</dbReference>